<dbReference type="Pfam" id="PF01391">
    <property type="entry name" value="Collagen"/>
    <property type="match status" value="1"/>
</dbReference>
<keyword evidence="3" id="KW-0272">Extracellular matrix</keyword>
<accession>A0A667HD56</accession>
<dbReference type="GO" id="GO:0005615">
    <property type="term" value="C:extracellular space"/>
    <property type="evidence" value="ECO:0007669"/>
    <property type="project" value="TreeGrafter"/>
</dbReference>
<dbReference type="GO" id="GO:0031012">
    <property type="term" value="C:extracellular matrix"/>
    <property type="evidence" value="ECO:0007669"/>
    <property type="project" value="TreeGrafter"/>
</dbReference>
<keyword evidence="4" id="KW-0176">Collagen</keyword>
<reference evidence="7" key="1">
    <citation type="submission" date="2025-08" db="UniProtKB">
        <authorList>
            <consortium name="Ensembl"/>
        </authorList>
    </citation>
    <scope>IDENTIFICATION</scope>
</reference>
<dbReference type="PROSITE" id="PS51461">
    <property type="entry name" value="NC1_FIB"/>
    <property type="match status" value="1"/>
</dbReference>
<feature type="compositionally biased region" description="Basic and acidic residues" evidence="5">
    <location>
        <begin position="1"/>
        <end position="11"/>
    </location>
</feature>
<dbReference type="InterPro" id="IPR008160">
    <property type="entry name" value="Collagen"/>
</dbReference>
<keyword evidence="2" id="KW-0964">Secreted</keyword>
<feature type="compositionally biased region" description="Pro residues" evidence="5">
    <location>
        <begin position="274"/>
        <end position="283"/>
    </location>
</feature>
<dbReference type="PANTHER" id="PTHR24023:SF1112">
    <property type="entry name" value="COL_CUTICLE_N DOMAIN-CONTAINING PROTEIN-RELATED"/>
    <property type="match status" value="1"/>
</dbReference>
<feature type="region of interest" description="Disordered" evidence="5">
    <location>
        <begin position="1"/>
        <end position="70"/>
    </location>
</feature>
<dbReference type="GO" id="GO:0005581">
    <property type="term" value="C:collagen trimer"/>
    <property type="evidence" value="ECO:0007669"/>
    <property type="project" value="UniProtKB-KW"/>
</dbReference>
<dbReference type="InterPro" id="IPR000885">
    <property type="entry name" value="Fib_collagen_C"/>
</dbReference>
<name>A0A667HD56_LYNCA</name>
<dbReference type="Pfam" id="PF01410">
    <property type="entry name" value="COLFI"/>
    <property type="match status" value="1"/>
</dbReference>
<evidence type="ECO:0000313" key="7">
    <source>
        <dbReference type="Ensembl" id="ENSLCNP00005018459.1"/>
    </source>
</evidence>
<dbReference type="GO" id="GO:0030198">
    <property type="term" value="P:extracellular matrix organization"/>
    <property type="evidence" value="ECO:0007669"/>
    <property type="project" value="TreeGrafter"/>
</dbReference>
<organism evidence="7 8">
    <name type="scientific">Lynx canadensis</name>
    <name type="common">Canada lynx</name>
    <name type="synonym">Felis canadensis</name>
    <dbReference type="NCBI Taxonomy" id="61383"/>
    <lineage>
        <taxon>Eukaryota</taxon>
        <taxon>Metazoa</taxon>
        <taxon>Chordata</taxon>
        <taxon>Craniata</taxon>
        <taxon>Vertebrata</taxon>
        <taxon>Euteleostomi</taxon>
        <taxon>Mammalia</taxon>
        <taxon>Eutheria</taxon>
        <taxon>Laurasiatheria</taxon>
        <taxon>Carnivora</taxon>
        <taxon>Feliformia</taxon>
        <taxon>Felidae</taxon>
        <taxon>Felinae</taxon>
        <taxon>Lynx</taxon>
    </lineage>
</organism>
<evidence type="ECO:0000256" key="1">
    <source>
        <dbReference type="ARBA" id="ARBA00004613"/>
    </source>
</evidence>
<evidence type="ECO:0000256" key="2">
    <source>
        <dbReference type="ARBA" id="ARBA00022525"/>
    </source>
</evidence>
<evidence type="ECO:0000259" key="6">
    <source>
        <dbReference type="PROSITE" id="PS51461"/>
    </source>
</evidence>
<evidence type="ECO:0000256" key="3">
    <source>
        <dbReference type="ARBA" id="ARBA00022530"/>
    </source>
</evidence>
<evidence type="ECO:0000256" key="5">
    <source>
        <dbReference type="SAM" id="MobiDB-lite"/>
    </source>
</evidence>
<reference evidence="7" key="2">
    <citation type="submission" date="2025-09" db="UniProtKB">
        <authorList>
            <consortium name="Ensembl"/>
        </authorList>
    </citation>
    <scope>IDENTIFICATION</scope>
</reference>
<keyword evidence="8" id="KW-1185">Reference proteome</keyword>
<evidence type="ECO:0000256" key="4">
    <source>
        <dbReference type="ARBA" id="ARBA00023119"/>
    </source>
</evidence>
<feature type="compositionally biased region" description="Low complexity" evidence="5">
    <location>
        <begin position="214"/>
        <end position="223"/>
    </location>
</feature>
<dbReference type="PANTHER" id="PTHR24023">
    <property type="entry name" value="COLLAGEN ALPHA"/>
    <property type="match status" value="1"/>
</dbReference>
<dbReference type="AlphaFoldDB" id="A0A667HD56"/>
<proteinExistence type="predicted"/>
<feature type="compositionally biased region" description="Low complexity" evidence="5">
    <location>
        <begin position="233"/>
        <end position="242"/>
    </location>
</feature>
<dbReference type="GO" id="GO:0030020">
    <property type="term" value="F:extracellular matrix structural constituent conferring tensile strength"/>
    <property type="evidence" value="ECO:0007669"/>
    <property type="project" value="TreeGrafter"/>
</dbReference>
<feature type="domain" description="Fibrillar collagen NC1" evidence="6">
    <location>
        <begin position="355"/>
        <end position="583"/>
    </location>
</feature>
<protein>
    <recommendedName>
        <fullName evidence="6">Fibrillar collagen NC1 domain-containing protein</fullName>
    </recommendedName>
</protein>
<feature type="compositionally biased region" description="Pro residues" evidence="5">
    <location>
        <begin position="49"/>
        <end position="61"/>
    </location>
</feature>
<dbReference type="InterPro" id="IPR050149">
    <property type="entry name" value="Collagen_superfamily"/>
</dbReference>
<dbReference type="Proteomes" id="UP000472241">
    <property type="component" value="Unplaced"/>
</dbReference>
<sequence length="584" mass="61262">MACLACERERGPSTAGCQSPPQTDPEAFSRTETTGTHSGGLIHAGQRPGSPPPPPPPPGPSPCRHRPHGSGFFRQLLTRCSLALFQGPPGPAGPEGRQGEKGAKVIFPEEPPGDVGTQESHRGSGELGPAQREAWLSPQSRRETACGAHRPAGRPPLQPKERAGEAGLEGPPGKTGPIGPQGAPGKPGPDGLRGIPGPVVSERGPGRGSGCRGPPGLPGLKGDSGPKGEKGHPGLIGLIGPPGEQGEKGDRGLPGPQGSSGPKGEQGITGPSGPIGPPGPPGLPVCIWEGRVVPGRSGGSREAGEPGPGPQYGPPGEVIQPLPIQASRTRRNIDASQLLDDGAGESYADYADGMEEIFGSLNSLKLEIEQMKRPLGTQQNPARTCKDLQLCHPDFPDGEYWVDPNQGCSRDSFKVYCNFTAGGATCVFPDKKSEGARITSWPKENPGSWFSEFKRGKLLSYVDAEGNPVGVVQMTFLRLLSASANQNITYNCYQSVAWQDAATGSYDKAMRFLGSNDEEMSYDNSPYIRALVDGCATKKGYQKTVLEIDTPKVQQVPIVDIMFSDFGEAPQKFGFEVGPACFLG</sequence>
<evidence type="ECO:0000313" key="8">
    <source>
        <dbReference type="Proteomes" id="UP000472241"/>
    </source>
</evidence>
<dbReference type="SMART" id="SM00038">
    <property type="entry name" value="COLFI"/>
    <property type="match status" value="1"/>
</dbReference>
<dbReference type="Ensembl" id="ENSLCNT00005020702.1">
    <property type="protein sequence ID" value="ENSLCNP00005018459.1"/>
    <property type="gene ID" value="ENSLCNG00005012125.1"/>
</dbReference>
<comment type="subcellular location">
    <subcellularLocation>
        <location evidence="1">Secreted</location>
    </subcellularLocation>
</comment>
<feature type="region of interest" description="Disordered" evidence="5">
    <location>
        <begin position="105"/>
        <end position="320"/>
    </location>
</feature>
<dbReference type="Gene3D" id="2.60.120.1000">
    <property type="match status" value="1"/>
</dbReference>